<dbReference type="Proteomes" id="UP000193920">
    <property type="component" value="Unassembled WGS sequence"/>
</dbReference>
<evidence type="ECO:0000256" key="5">
    <source>
        <dbReference type="ARBA" id="ARBA00023212"/>
    </source>
</evidence>
<dbReference type="PROSITE" id="PS50005">
    <property type="entry name" value="TPR"/>
    <property type="match status" value="1"/>
</dbReference>
<name>A0A1Y2EPK2_9FUNG</name>
<feature type="compositionally biased region" description="Basic residues" evidence="10">
    <location>
        <begin position="353"/>
        <end position="362"/>
    </location>
</feature>
<evidence type="ECO:0000256" key="3">
    <source>
        <dbReference type="ARBA" id="ARBA00022737"/>
    </source>
</evidence>
<evidence type="ECO:0000256" key="6">
    <source>
        <dbReference type="ARBA" id="ARBA00023273"/>
    </source>
</evidence>
<comment type="caution">
    <text evidence="11">The sequence shown here is derived from an EMBL/GenBank/DDBJ whole genome shotgun (WGS) entry which is preliminary data.</text>
</comment>
<keyword evidence="4 9" id="KW-0802">TPR repeat</keyword>
<comment type="subcellular location">
    <subcellularLocation>
        <location evidence="1">Cytoplasm</location>
        <location evidence="1">Cytoskeleton</location>
        <location evidence="1">Cilium axoneme</location>
    </subcellularLocation>
</comment>
<feature type="compositionally biased region" description="Low complexity" evidence="10">
    <location>
        <begin position="202"/>
        <end position="219"/>
    </location>
</feature>
<dbReference type="InterPro" id="IPR040111">
    <property type="entry name" value="ODAD4"/>
</dbReference>
<keyword evidence="3" id="KW-0677">Repeat</keyword>
<dbReference type="AlphaFoldDB" id="A0A1Y2EPK2"/>
<keyword evidence="12" id="KW-1185">Reference proteome</keyword>
<gene>
    <name evidence="11" type="ORF">LY90DRAFT_378681</name>
</gene>
<dbReference type="STRING" id="1754190.A0A1Y2EPK2"/>
<feature type="repeat" description="TPR" evidence="9">
    <location>
        <begin position="88"/>
        <end position="121"/>
    </location>
</feature>
<evidence type="ECO:0000256" key="2">
    <source>
        <dbReference type="ARBA" id="ARBA00022490"/>
    </source>
</evidence>
<dbReference type="PANTHER" id="PTHR23040:SF1">
    <property type="entry name" value="OUTER DYNEIN ARM-DOCKING COMPLEX SUBUNIT 4"/>
    <property type="match status" value="1"/>
</dbReference>
<dbReference type="SMART" id="SM00028">
    <property type="entry name" value="TPR"/>
    <property type="match status" value="3"/>
</dbReference>
<evidence type="ECO:0000256" key="1">
    <source>
        <dbReference type="ARBA" id="ARBA00004430"/>
    </source>
</evidence>
<dbReference type="PANTHER" id="PTHR23040">
    <property type="match status" value="1"/>
</dbReference>
<evidence type="ECO:0000256" key="4">
    <source>
        <dbReference type="ARBA" id="ARBA00022803"/>
    </source>
</evidence>
<evidence type="ECO:0000256" key="9">
    <source>
        <dbReference type="PROSITE-ProRule" id="PRU00339"/>
    </source>
</evidence>
<keyword evidence="5" id="KW-0206">Cytoskeleton</keyword>
<sequence>MDLYLKYPGIIDEDGKVVSGTCFQSIAAEADAHARKGQYDKAVEFYTLALTIHNRNLEDDLKEGAGLAVPDQQEGNNAQQDPGKNIDKALLVSRSECYLKLGNTENSLEDANKALKIDPTYCKAIYQKAETLYMMSDFEMALVFFHRGNQLRPELPEFSLGIHKAQEAINNSIGNPKECHIRDIKDKVRKTKSKRSDTSGVNSNDGCTTTTNNSNSKSSLEFMNKSGTNDFLNKINGSDNLNKKKDSFDINKKHNSKAGSPEGTTYKTSNKYTDYQLLGELYVDKQYLIDFANDKSFNTHPNEDIYKIIDEGLKFLKEREDFWRQQNPLYVRKSTKITPRYTTSTKKSDATKMKKKTIKKTTKTTEKEPSSTNINKTNSGLIEKSPVINSQSV</sequence>
<feature type="region of interest" description="Disordered" evidence="10">
    <location>
        <begin position="342"/>
        <end position="393"/>
    </location>
</feature>
<proteinExistence type="predicted"/>
<feature type="compositionally biased region" description="Basic and acidic residues" evidence="10">
    <location>
        <begin position="243"/>
        <end position="252"/>
    </location>
</feature>
<dbReference type="GO" id="GO:0005930">
    <property type="term" value="C:axoneme"/>
    <property type="evidence" value="ECO:0007669"/>
    <property type="project" value="UniProtKB-SubCell"/>
</dbReference>
<dbReference type="InterPro" id="IPR011990">
    <property type="entry name" value="TPR-like_helical_dom_sf"/>
</dbReference>
<organism evidence="11 12">
    <name type="scientific">Neocallimastix californiae</name>
    <dbReference type="NCBI Taxonomy" id="1754190"/>
    <lineage>
        <taxon>Eukaryota</taxon>
        <taxon>Fungi</taxon>
        <taxon>Fungi incertae sedis</taxon>
        <taxon>Chytridiomycota</taxon>
        <taxon>Chytridiomycota incertae sedis</taxon>
        <taxon>Neocallimastigomycetes</taxon>
        <taxon>Neocallimastigales</taxon>
        <taxon>Neocallimastigaceae</taxon>
        <taxon>Neocallimastix</taxon>
    </lineage>
</organism>
<evidence type="ECO:0000256" key="7">
    <source>
        <dbReference type="ARBA" id="ARBA00034139"/>
    </source>
</evidence>
<reference evidence="11 12" key="1">
    <citation type="submission" date="2016-08" db="EMBL/GenBank/DDBJ databases">
        <title>A Parts List for Fungal Cellulosomes Revealed by Comparative Genomics.</title>
        <authorList>
            <consortium name="DOE Joint Genome Institute"/>
            <person name="Haitjema C.H."/>
            <person name="Gilmore S.P."/>
            <person name="Henske J.K."/>
            <person name="Solomon K.V."/>
            <person name="De Groot R."/>
            <person name="Kuo A."/>
            <person name="Mondo S.J."/>
            <person name="Salamov A.A."/>
            <person name="Labutti K."/>
            <person name="Zhao Z."/>
            <person name="Chiniquy J."/>
            <person name="Barry K."/>
            <person name="Brewer H.M."/>
            <person name="Purvine S.O."/>
            <person name="Wright A.T."/>
            <person name="Boxma B."/>
            <person name="Van Alen T."/>
            <person name="Hackstein J.H."/>
            <person name="Baker S.E."/>
            <person name="Grigoriev I.V."/>
            <person name="O'Malley M.A."/>
        </authorList>
    </citation>
    <scope>NUCLEOTIDE SEQUENCE [LARGE SCALE GENOMIC DNA]</scope>
    <source>
        <strain evidence="11 12">G1</strain>
    </source>
</reference>
<dbReference type="OrthoDB" id="2423701at2759"/>
<dbReference type="EMBL" id="MCOG01000033">
    <property type="protein sequence ID" value="ORY73520.1"/>
    <property type="molecule type" value="Genomic_DNA"/>
</dbReference>
<dbReference type="Gene3D" id="1.25.40.10">
    <property type="entry name" value="Tetratricopeptide repeat domain"/>
    <property type="match status" value="1"/>
</dbReference>
<protein>
    <recommendedName>
        <fullName evidence="7">Outer dynein arm-docking complex subunit 4</fullName>
    </recommendedName>
    <alternativeName>
        <fullName evidence="8">Tetratricopeptide repeat protein 25</fullName>
    </alternativeName>
</protein>
<evidence type="ECO:0000256" key="8">
    <source>
        <dbReference type="ARBA" id="ARBA00034143"/>
    </source>
</evidence>
<feature type="region of interest" description="Disordered" evidence="10">
    <location>
        <begin position="187"/>
        <end position="222"/>
    </location>
</feature>
<dbReference type="Pfam" id="PF13181">
    <property type="entry name" value="TPR_8"/>
    <property type="match status" value="2"/>
</dbReference>
<dbReference type="SUPFAM" id="SSF48452">
    <property type="entry name" value="TPR-like"/>
    <property type="match status" value="1"/>
</dbReference>
<feature type="region of interest" description="Disordered" evidence="10">
    <location>
        <begin position="243"/>
        <end position="268"/>
    </location>
</feature>
<accession>A0A1Y2EPK2</accession>
<evidence type="ECO:0000313" key="11">
    <source>
        <dbReference type="EMBL" id="ORY73520.1"/>
    </source>
</evidence>
<dbReference type="InterPro" id="IPR019734">
    <property type="entry name" value="TPR_rpt"/>
</dbReference>
<evidence type="ECO:0000313" key="12">
    <source>
        <dbReference type="Proteomes" id="UP000193920"/>
    </source>
</evidence>
<evidence type="ECO:0000256" key="10">
    <source>
        <dbReference type="SAM" id="MobiDB-lite"/>
    </source>
</evidence>
<keyword evidence="6" id="KW-0966">Cell projection</keyword>
<keyword evidence="2" id="KW-0963">Cytoplasm</keyword>